<sequence>MKLNLYATPGACSLSCHIVLEWIGAPYKITYISGSERKESAFRKINPSGAVPVLEADDWVLTQNIAILNFLADSFPDTKLHGDSSAKSRAEVNRALAFASSDLHPAFKPLFGTTAYLDDETSIEKTKTNARTQLRHLFEIVDASLAGKDWITGARSIADPLLYAIARWTKNKGVDVNISDLSNLNRFMTNMDSDAGVQKAMQNEGLEKFHRPDAE</sequence>
<dbReference type="SFLD" id="SFLDG00358">
    <property type="entry name" value="Main_(cytGST)"/>
    <property type="match status" value="1"/>
</dbReference>
<organism evidence="4 5">
    <name type="scientific">Advenella kashmirensis W13003</name>
    <dbReference type="NCBI Taxonomy" id="1424334"/>
    <lineage>
        <taxon>Bacteria</taxon>
        <taxon>Pseudomonadati</taxon>
        <taxon>Pseudomonadota</taxon>
        <taxon>Betaproteobacteria</taxon>
        <taxon>Burkholderiales</taxon>
        <taxon>Alcaligenaceae</taxon>
    </lineage>
</organism>
<dbReference type="PANTHER" id="PTHR44051:SF8">
    <property type="entry name" value="GLUTATHIONE S-TRANSFERASE GSTA"/>
    <property type="match status" value="1"/>
</dbReference>
<dbReference type="CDD" id="cd03057">
    <property type="entry name" value="GST_N_Beta"/>
    <property type="match status" value="1"/>
</dbReference>
<evidence type="ECO:0000313" key="5">
    <source>
        <dbReference type="Proteomes" id="UP000018733"/>
    </source>
</evidence>
<keyword evidence="5" id="KW-1185">Reference proteome</keyword>
<evidence type="ECO:0000259" key="3">
    <source>
        <dbReference type="PROSITE" id="PS50405"/>
    </source>
</evidence>
<dbReference type="EMBL" id="AYXT01000013">
    <property type="protein sequence ID" value="ETF00606.1"/>
    <property type="molecule type" value="Genomic_DNA"/>
</dbReference>
<reference evidence="4 5" key="1">
    <citation type="journal article" date="2014" name="Genome Announc.">
        <title>Draft Genome Sequence of Advenella kashmirensis Strain W13003, a Polycyclic Aromatic Hydrocarbon-Degrading Bacterium.</title>
        <authorList>
            <person name="Wang X."/>
            <person name="Jin D."/>
            <person name="Zhou L."/>
            <person name="Wu L."/>
            <person name="An W."/>
            <person name="Zhao L."/>
        </authorList>
    </citation>
    <scope>NUCLEOTIDE SEQUENCE [LARGE SCALE GENOMIC DNA]</scope>
    <source>
        <strain evidence="4 5">W13003</strain>
    </source>
</reference>
<gene>
    <name evidence="4" type="ORF">W822_19520</name>
</gene>
<evidence type="ECO:0000313" key="4">
    <source>
        <dbReference type="EMBL" id="ETF00606.1"/>
    </source>
</evidence>
<feature type="domain" description="GST N-terminal" evidence="2">
    <location>
        <begin position="1"/>
        <end position="79"/>
    </location>
</feature>
<dbReference type="CDD" id="cd03188">
    <property type="entry name" value="GST_C_Beta"/>
    <property type="match status" value="1"/>
</dbReference>
<dbReference type="Pfam" id="PF02798">
    <property type="entry name" value="GST_N"/>
    <property type="match status" value="1"/>
</dbReference>
<dbReference type="AlphaFoldDB" id="V8QKY7"/>
<dbReference type="SUPFAM" id="SSF52833">
    <property type="entry name" value="Thioredoxin-like"/>
    <property type="match status" value="1"/>
</dbReference>
<dbReference type="STRING" id="1424334.W822_19520"/>
<evidence type="ECO:0000256" key="1">
    <source>
        <dbReference type="RuleBase" id="RU003494"/>
    </source>
</evidence>
<dbReference type="eggNOG" id="COG0625">
    <property type="taxonomic scope" value="Bacteria"/>
</dbReference>
<dbReference type="SFLD" id="SFLDG01150">
    <property type="entry name" value="Main.1:_Beta-like"/>
    <property type="match status" value="1"/>
</dbReference>
<dbReference type="Proteomes" id="UP000018733">
    <property type="component" value="Unassembled WGS sequence"/>
</dbReference>
<dbReference type="InterPro" id="IPR004046">
    <property type="entry name" value="GST_C"/>
</dbReference>
<protein>
    <submittedName>
        <fullName evidence="4">Glutathione S-transferase</fullName>
    </submittedName>
</protein>
<dbReference type="InterPro" id="IPR040079">
    <property type="entry name" value="Glutathione_S-Trfase"/>
</dbReference>
<dbReference type="RefSeq" id="WP_024006833.1">
    <property type="nucleotide sequence ID" value="NZ_KI650982.1"/>
</dbReference>
<dbReference type="Gene3D" id="1.20.1050.10">
    <property type="match status" value="1"/>
</dbReference>
<dbReference type="InterPro" id="IPR010987">
    <property type="entry name" value="Glutathione-S-Trfase_C-like"/>
</dbReference>
<proteinExistence type="inferred from homology"/>
<dbReference type="InterPro" id="IPR004045">
    <property type="entry name" value="Glutathione_S-Trfase_N"/>
</dbReference>
<comment type="caution">
    <text evidence="4">The sequence shown here is derived from an EMBL/GenBank/DDBJ whole genome shotgun (WGS) entry which is preliminary data.</text>
</comment>
<dbReference type="Pfam" id="PF00043">
    <property type="entry name" value="GST_C"/>
    <property type="match status" value="1"/>
</dbReference>
<dbReference type="HOGENOM" id="CLU_011226_6_1_4"/>
<feature type="domain" description="GST C-terminal" evidence="3">
    <location>
        <begin position="85"/>
        <end position="215"/>
    </location>
</feature>
<dbReference type="InterPro" id="IPR036249">
    <property type="entry name" value="Thioredoxin-like_sf"/>
</dbReference>
<dbReference type="InterPro" id="IPR036282">
    <property type="entry name" value="Glutathione-S-Trfase_C_sf"/>
</dbReference>
<dbReference type="PATRIC" id="fig|1424334.3.peg.3917"/>
<dbReference type="Gene3D" id="3.40.30.10">
    <property type="entry name" value="Glutaredoxin"/>
    <property type="match status" value="1"/>
</dbReference>
<name>V8QKY7_9BURK</name>
<accession>V8QKY7</accession>
<dbReference type="PROSITE" id="PS50404">
    <property type="entry name" value="GST_NTER"/>
    <property type="match status" value="1"/>
</dbReference>
<comment type="similarity">
    <text evidence="1">Belongs to the GST superfamily.</text>
</comment>
<evidence type="ECO:0000259" key="2">
    <source>
        <dbReference type="PROSITE" id="PS50404"/>
    </source>
</evidence>
<dbReference type="SUPFAM" id="SSF47616">
    <property type="entry name" value="GST C-terminal domain-like"/>
    <property type="match status" value="1"/>
</dbReference>
<dbReference type="PROSITE" id="PS50405">
    <property type="entry name" value="GST_CTER"/>
    <property type="match status" value="1"/>
</dbReference>
<dbReference type="GO" id="GO:0016740">
    <property type="term" value="F:transferase activity"/>
    <property type="evidence" value="ECO:0007669"/>
    <property type="project" value="UniProtKB-KW"/>
</dbReference>
<dbReference type="OrthoDB" id="8772754at2"/>
<keyword evidence="4" id="KW-0808">Transferase</keyword>
<dbReference type="SFLD" id="SFLDS00019">
    <property type="entry name" value="Glutathione_Transferase_(cytos"/>
    <property type="match status" value="1"/>
</dbReference>
<dbReference type="PANTHER" id="PTHR44051">
    <property type="entry name" value="GLUTATHIONE S-TRANSFERASE-RELATED"/>
    <property type="match status" value="1"/>
</dbReference>